<reference evidence="2 3" key="1">
    <citation type="submission" date="2016-10" db="EMBL/GenBank/DDBJ databases">
        <authorList>
            <person name="de Groot N.N."/>
        </authorList>
    </citation>
    <scope>NUCLEOTIDE SEQUENCE [LARGE SCALE GENOMIC DNA]</scope>
    <source>
        <strain evidence="2 3">F</strain>
    </source>
</reference>
<organism evidence="2 3">
    <name type="scientific">[Clostridium] aminophilum</name>
    <dbReference type="NCBI Taxonomy" id="1526"/>
    <lineage>
        <taxon>Bacteria</taxon>
        <taxon>Bacillati</taxon>
        <taxon>Bacillota</taxon>
        <taxon>Clostridia</taxon>
        <taxon>Lachnospirales</taxon>
        <taxon>Lachnospiraceae</taxon>
    </lineage>
</organism>
<accession>A0A1I6KGR5</accession>
<evidence type="ECO:0000313" key="2">
    <source>
        <dbReference type="EMBL" id="SFR90435.1"/>
    </source>
</evidence>
<dbReference type="EMBL" id="FOZC01000019">
    <property type="protein sequence ID" value="SFR90435.1"/>
    <property type="molecule type" value="Genomic_DNA"/>
</dbReference>
<protein>
    <submittedName>
        <fullName evidence="2">Uncharacterized protein</fullName>
    </submittedName>
</protein>
<evidence type="ECO:0000256" key="1">
    <source>
        <dbReference type="SAM" id="SignalP"/>
    </source>
</evidence>
<name>A0A1I6KGR5_9FIRM</name>
<dbReference type="Proteomes" id="UP000214760">
    <property type="component" value="Unassembled WGS sequence"/>
</dbReference>
<dbReference type="AlphaFoldDB" id="A0A1I6KGR5"/>
<gene>
    <name evidence="2" type="ORF">SAMN02910262_02554</name>
</gene>
<proteinExistence type="predicted"/>
<keyword evidence="1" id="KW-0732">Signal</keyword>
<feature type="signal peptide" evidence="1">
    <location>
        <begin position="1"/>
        <end position="20"/>
    </location>
</feature>
<sequence>MKALKIIWVILVLITVFSHCGNNDSSNYSTAQKLGYSEREYNEVYNQIKYGKKTYH</sequence>
<feature type="chain" id="PRO_5038726559" evidence="1">
    <location>
        <begin position="21"/>
        <end position="56"/>
    </location>
</feature>
<evidence type="ECO:0000313" key="3">
    <source>
        <dbReference type="Proteomes" id="UP000214760"/>
    </source>
</evidence>